<dbReference type="EMBL" id="MU004183">
    <property type="protein sequence ID" value="KAF2499993.1"/>
    <property type="molecule type" value="Genomic_DNA"/>
</dbReference>
<evidence type="ECO:0000313" key="2">
    <source>
        <dbReference type="EMBL" id="KAF2499993.1"/>
    </source>
</evidence>
<dbReference type="Proteomes" id="UP000799750">
    <property type="component" value="Unassembled WGS sequence"/>
</dbReference>
<protein>
    <recommendedName>
        <fullName evidence="1">AB hydrolase-1 domain-containing protein</fullName>
    </recommendedName>
</protein>
<evidence type="ECO:0000259" key="1">
    <source>
        <dbReference type="Pfam" id="PF12697"/>
    </source>
</evidence>
<gene>
    <name evidence="2" type="ORF">BU16DRAFT_233539</name>
</gene>
<feature type="domain" description="AB hydrolase-1" evidence="1">
    <location>
        <begin position="126"/>
        <end position="213"/>
    </location>
</feature>
<accession>A0A6A6R8B3</accession>
<dbReference type="InterPro" id="IPR011990">
    <property type="entry name" value="TPR-like_helical_dom_sf"/>
</dbReference>
<dbReference type="InterPro" id="IPR027417">
    <property type="entry name" value="P-loop_NTPase"/>
</dbReference>
<organism evidence="2 3">
    <name type="scientific">Lophium mytilinum</name>
    <dbReference type="NCBI Taxonomy" id="390894"/>
    <lineage>
        <taxon>Eukaryota</taxon>
        <taxon>Fungi</taxon>
        <taxon>Dikarya</taxon>
        <taxon>Ascomycota</taxon>
        <taxon>Pezizomycotina</taxon>
        <taxon>Dothideomycetes</taxon>
        <taxon>Pleosporomycetidae</taxon>
        <taxon>Mytilinidiales</taxon>
        <taxon>Mytilinidiaceae</taxon>
        <taxon>Lophium</taxon>
    </lineage>
</organism>
<proteinExistence type="predicted"/>
<dbReference type="PANTHER" id="PTHR48182:SF3">
    <property type="entry name" value="DUF676 DOMAIN-CONTAINING PROTEIN"/>
    <property type="match status" value="1"/>
</dbReference>
<dbReference type="SUPFAM" id="SSF48452">
    <property type="entry name" value="TPR-like"/>
    <property type="match status" value="2"/>
</dbReference>
<dbReference type="SMART" id="SM00028">
    <property type="entry name" value="TPR"/>
    <property type="match status" value="3"/>
</dbReference>
<dbReference type="OrthoDB" id="1658288at2759"/>
<dbReference type="InterPro" id="IPR052374">
    <property type="entry name" value="SERAC1"/>
</dbReference>
<dbReference type="PANTHER" id="PTHR48182">
    <property type="entry name" value="PROTEIN SERAC1"/>
    <property type="match status" value="1"/>
</dbReference>
<dbReference type="Gene3D" id="3.40.50.300">
    <property type="entry name" value="P-loop containing nucleotide triphosphate hydrolases"/>
    <property type="match status" value="1"/>
</dbReference>
<dbReference type="Gene3D" id="3.40.50.1820">
    <property type="entry name" value="alpha/beta hydrolase"/>
    <property type="match status" value="1"/>
</dbReference>
<dbReference type="SUPFAM" id="SSF52540">
    <property type="entry name" value="P-loop containing nucleoside triphosphate hydrolases"/>
    <property type="match status" value="1"/>
</dbReference>
<name>A0A6A6R8B3_9PEZI</name>
<sequence length="1020" mass="115369">MDPSTRKACTKETVKPSGLNIWSSESGSESTPEIDIILVQGLGSHPFYTWVKKAPAPDATAPSRFRDKVKGWKNWKRDKDEEVSTAELMWPRDLLVPRFQNARIATYSYKSDWKDRDVDTSLRKCAEQFLNVLFQHRQHAHERQRPLVLIGHSLGGLVIQQALVIAVHQKEFADIRRFVGGIIFLGAPFQGSDAAMYAEWLAELGRLPSATLLQSLVKNCPSLHALSRDFWGSYSECDIVCFFEYKEVVYGPWKTQVVDTQSASLLGKRMIFLETDHSGLNKFGGEDDSNYALLLPEIERIVRDAPSIVLERHLPENQHESTGNKHWMVPRALNALFTGRKDLLERIQKSLRSSRPSDTHTRRTFVITGLGGLGKSEIALHVANLMRKEFWGVFWVDVDTPSLAESVFINIAKTIGSPVNNLQDALQVLANTKKTWLLILDNADDPNFDYQKYLPSGTHGAVIITSRVSDCSQYNTVGSEALAGLDMPDAKNLLLRSANIHEELVYDSQAEEVVNLLGSHTLALIQAGAYVAKGHSPLAKYPEVYKRQRKRLLKYKPKQGLSRYCDVYTTFEASADVLERSSDEAAKDALRLLEVLSMLYSGSLPMKIFEDAWAGCRKIVCMAPVEPKDINKMFHGHVSRLPEFIPAANDAWDDYRLVEASSLLASLSLITKDSSGLSMHPLTHAWAKDRQASDQQGLSWISAGCILSLARLPNTLSQSQQRQLLSHVQSYLDVKVKAAFSFGPKDIVIPIFLHCGWILDNMRDDSRLGHLVDELLAELHLDLDRPSQDYLPIYDLKARSLSNLGLRKRAVRLLEQVVMIRKATLTEDHLYLLASQHMLAMAYRENQQIQEAIELLEHVIKIKETTLAEDHPDRLALQHVLAMAYRENRQIQEAIELLEHVVKIRETTLVEDHPDRLALQHVLAMAYMENRQIQEAIELLEHVVKIRETTLAEDHPSRLASQHVLAIAYWADGQAHKAVDLLKHVVMISQSRLSENHPDRIVSESWLAYCLEQLEPDQQI</sequence>
<dbReference type="SUPFAM" id="SSF53474">
    <property type="entry name" value="alpha/beta-Hydrolases"/>
    <property type="match status" value="1"/>
</dbReference>
<dbReference type="InterPro" id="IPR019734">
    <property type="entry name" value="TPR_rpt"/>
</dbReference>
<dbReference type="Gene3D" id="1.25.40.10">
    <property type="entry name" value="Tetratricopeptide repeat domain"/>
    <property type="match status" value="2"/>
</dbReference>
<keyword evidence="3" id="KW-1185">Reference proteome</keyword>
<dbReference type="AlphaFoldDB" id="A0A6A6R8B3"/>
<reference evidence="2" key="1">
    <citation type="journal article" date="2020" name="Stud. Mycol.">
        <title>101 Dothideomycetes genomes: a test case for predicting lifestyles and emergence of pathogens.</title>
        <authorList>
            <person name="Haridas S."/>
            <person name="Albert R."/>
            <person name="Binder M."/>
            <person name="Bloem J."/>
            <person name="Labutti K."/>
            <person name="Salamov A."/>
            <person name="Andreopoulos B."/>
            <person name="Baker S."/>
            <person name="Barry K."/>
            <person name="Bills G."/>
            <person name="Bluhm B."/>
            <person name="Cannon C."/>
            <person name="Castanera R."/>
            <person name="Culley D."/>
            <person name="Daum C."/>
            <person name="Ezra D."/>
            <person name="Gonzalez J."/>
            <person name="Henrissat B."/>
            <person name="Kuo A."/>
            <person name="Liang C."/>
            <person name="Lipzen A."/>
            <person name="Lutzoni F."/>
            <person name="Magnuson J."/>
            <person name="Mondo S."/>
            <person name="Nolan M."/>
            <person name="Ohm R."/>
            <person name="Pangilinan J."/>
            <person name="Park H.-J."/>
            <person name="Ramirez L."/>
            <person name="Alfaro M."/>
            <person name="Sun H."/>
            <person name="Tritt A."/>
            <person name="Yoshinaga Y."/>
            <person name="Zwiers L.-H."/>
            <person name="Turgeon B."/>
            <person name="Goodwin S."/>
            <person name="Spatafora J."/>
            <person name="Crous P."/>
            <person name="Grigoriev I."/>
        </authorList>
    </citation>
    <scope>NUCLEOTIDE SEQUENCE</scope>
    <source>
        <strain evidence="2">CBS 269.34</strain>
    </source>
</reference>
<dbReference type="Pfam" id="PF12697">
    <property type="entry name" value="Abhydrolase_6"/>
    <property type="match status" value="1"/>
</dbReference>
<dbReference type="InterPro" id="IPR029058">
    <property type="entry name" value="AB_hydrolase_fold"/>
</dbReference>
<dbReference type="InterPro" id="IPR000073">
    <property type="entry name" value="AB_hydrolase_1"/>
</dbReference>
<dbReference type="Pfam" id="PF13424">
    <property type="entry name" value="TPR_12"/>
    <property type="match status" value="2"/>
</dbReference>
<evidence type="ECO:0000313" key="3">
    <source>
        <dbReference type="Proteomes" id="UP000799750"/>
    </source>
</evidence>